<accession>A0ABV9ZP20</accession>
<feature type="transmembrane region" description="Helical" evidence="1">
    <location>
        <begin position="86"/>
        <end position="106"/>
    </location>
</feature>
<keyword evidence="1" id="KW-1133">Transmembrane helix</keyword>
<sequence>MAARTVTVGVVLLAVLALFELAYAFLADVPGDQRVFGLVVGLGTLAALGLWASGRVPRIAMWVAVVLIGITALAALASFFAPGISIGAHVVSAVFLVLAIVAIVLVRGELGPRRPRAQTDQRVA</sequence>
<name>A0ABV9ZP20_9PSEU</name>
<feature type="transmembrane region" description="Helical" evidence="1">
    <location>
        <begin position="59"/>
        <end position="80"/>
    </location>
</feature>
<dbReference type="Proteomes" id="UP001596175">
    <property type="component" value="Unassembled WGS sequence"/>
</dbReference>
<keyword evidence="1" id="KW-0812">Transmembrane</keyword>
<gene>
    <name evidence="2" type="ORF">ACFPK1_29500</name>
</gene>
<feature type="transmembrane region" description="Helical" evidence="1">
    <location>
        <begin position="34"/>
        <end position="52"/>
    </location>
</feature>
<comment type="caution">
    <text evidence="2">The sequence shown here is derived from an EMBL/GenBank/DDBJ whole genome shotgun (WGS) entry which is preliminary data.</text>
</comment>
<keyword evidence="1" id="KW-0472">Membrane</keyword>
<evidence type="ECO:0000313" key="3">
    <source>
        <dbReference type="Proteomes" id="UP001596175"/>
    </source>
</evidence>
<proteinExistence type="predicted"/>
<reference evidence="3" key="1">
    <citation type="journal article" date="2019" name="Int. J. Syst. Evol. Microbiol.">
        <title>The Global Catalogue of Microorganisms (GCM) 10K type strain sequencing project: providing services to taxonomists for standard genome sequencing and annotation.</title>
        <authorList>
            <consortium name="The Broad Institute Genomics Platform"/>
            <consortium name="The Broad Institute Genome Sequencing Center for Infectious Disease"/>
            <person name="Wu L."/>
            <person name="Ma J."/>
        </authorList>
    </citation>
    <scope>NUCLEOTIDE SEQUENCE [LARGE SCALE GENOMIC DNA]</scope>
    <source>
        <strain evidence="3">XZYJ18</strain>
    </source>
</reference>
<dbReference type="EMBL" id="JBHSKG010000023">
    <property type="protein sequence ID" value="MFC5142396.1"/>
    <property type="molecule type" value="Genomic_DNA"/>
</dbReference>
<evidence type="ECO:0000313" key="2">
    <source>
        <dbReference type="EMBL" id="MFC5142396.1"/>
    </source>
</evidence>
<protein>
    <submittedName>
        <fullName evidence="2">Uncharacterized protein</fullName>
    </submittedName>
</protein>
<keyword evidence="3" id="KW-1185">Reference proteome</keyword>
<evidence type="ECO:0000256" key="1">
    <source>
        <dbReference type="SAM" id="Phobius"/>
    </source>
</evidence>
<dbReference type="RefSeq" id="WP_378024517.1">
    <property type="nucleotide sequence ID" value="NZ_JBHSKG010000023.1"/>
</dbReference>
<organism evidence="2 3">
    <name type="scientific">Actinomycetospora rhizophila</name>
    <dbReference type="NCBI Taxonomy" id="1416876"/>
    <lineage>
        <taxon>Bacteria</taxon>
        <taxon>Bacillati</taxon>
        <taxon>Actinomycetota</taxon>
        <taxon>Actinomycetes</taxon>
        <taxon>Pseudonocardiales</taxon>
        <taxon>Pseudonocardiaceae</taxon>
        <taxon>Actinomycetospora</taxon>
    </lineage>
</organism>